<accession>A0ABQ0UT84</accession>
<dbReference type="InterPro" id="IPR035931">
    <property type="entry name" value="YlxR-like_sf"/>
</dbReference>
<evidence type="ECO:0000313" key="3">
    <source>
        <dbReference type="Proteomes" id="UP000321154"/>
    </source>
</evidence>
<reference evidence="2 3" key="1">
    <citation type="submission" date="2019-07" db="EMBL/GenBank/DDBJ databases">
        <title>Whole genome shotgun sequence of Frigoribacterium faeni NBRC 103066.</title>
        <authorList>
            <person name="Hosoyama A."/>
            <person name="Uohara A."/>
            <person name="Ohji S."/>
            <person name="Ichikawa N."/>
        </authorList>
    </citation>
    <scope>NUCLEOTIDE SEQUENCE [LARGE SCALE GENOMIC DNA]</scope>
    <source>
        <strain evidence="2 3">NBRC 103066</strain>
    </source>
</reference>
<keyword evidence="3" id="KW-1185">Reference proteome</keyword>
<protein>
    <recommendedName>
        <fullName evidence="1">YlxR domain-containing protein</fullName>
    </recommendedName>
</protein>
<sequence length="71" mass="8042">MVDPTATLPGRGAWLTPSIDAFESAVKRRAFRRALRLDSEPDVDELRAYFTRIAPSRPIATTEQAERHMDN</sequence>
<dbReference type="InterPro" id="IPR007393">
    <property type="entry name" value="YlxR_dom"/>
</dbReference>
<name>A0ABQ0UT84_9MICO</name>
<evidence type="ECO:0000313" key="2">
    <source>
        <dbReference type="EMBL" id="GEK84629.1"/>
    </source>
</evidence>
<dbReference type="EMBL" id="BJUV01000046">
    <property type="protein sequence ID" value="GEK84629.1"/>
    <property type="molecule type" value="Genomic_DNA"/>
</dbReference>
<comment type="caution">
    <text evidence="2">The sequence shown here is derived from an EMBL/GenBank/DDBJ whole genome shotgun (WGS) entry which is preliminary data.</text>
</comment>
<gene>
    <name evidence="2" type="ORF">FFA01_29380</name>
</gene>
<dbReference type="Proteomes" id="UP000321154">
    <property type="component" value="Unassembled WGS sequence"/>
</dbReference>
<dbReference type="Pfam" id="PF04296">
    <property type="entry name" value="YlxR"/>
    <property type="match status" value="1"/>
</dbReference>
<dbReference type="SUPFAM" id="SSF64376">
    <property type="entry name" value="YlxR-like"/>
    <property type="match status" value="1"/>
</dbReference>
<evidence type="ECO:0000259" key="1">
    <source>
        <dbReference type="Pfam" id="PF04296"/>
    </source>
</evidence>
<feature type="domain" description="YlxR" evidence="1">
    <location>
        <begin position="2"/>
        <end position="43"/>
    </location>
</feature>
<dbReference type="Gene3D" id="3.30.1230.10">
    <property type="entry name" value="YlxR-like"/>
    <property type="match status" value="1"/>
</dbReference>
<proteinExistence type="predicted"/>
<organism evidence="2 3">
    <name type="scientific">Frigoribacterium faeni</name>
    <dbReference type="NCBI Taxonomy" id="145483"/>
    <lineage>
        <taxon>Bacteria</taxon>
        <taxon>Bacillati</taxon>
        <taxon>Actinomycetota</taxon>
        <taxon>Actinomycetes</taxon>
        <taxon>Micrococcales</taxon>
        <taxon>Microbacteriaceae</taxon>
        <taxon>Frigoribacterium</taxon>
    </lineage>
</organism>